<dbReference type="InterPro" id="IPR005229">
    <property type="entry name" value="YicC/YloC-like"/>
</dbReference>
<evidence type="ECO:0000256" key="6">
    <source>
        <dbReference type="SAM" id="Coils"/>
    </source>
</evidence>
<evidence type="ECO:0000256" key="4">
    <source>
        <dbReference type="ARBA" id="ARBA00022801"/>
    </source>
</evidence>
<dbReference type="InterPro" id="IPR013527">
    <property type="entry name" value="YicC-like_N"/>
</dbReference>
<keyword evidence="4" id="KW-0378">Hydrolase</keyword>
<dbReference type="EMBL" id="AEEH01000053">
    <property type="protein sequence ID" value="EFM24494.1"/>
    <property type="molecule type" value="Genomic_DNA"/>
</dbReference>
<keyword evidence="2" id="KW-0540">Nuclease</keyword>
<gene>
    <name evidence="9" type="primary">yicC</name>
    <name evidence="9" type="ORF">HMPREF9225_1915</name>
</gene>
<dbReference type="GO" id="GO:0004521">
    <property type="term" value="F:RNA endonuclease activity"/>
    <property type="evidence" value="ECO:0007669"/>
    <property type="project" value="InterPro"/>
</dbReference>
<comment type="cofactor">
    <cofactor evidence="1">
        <name>a divalent metal cation</name>
        <dbReference type="ChEBI" id="CHEBI:60240"/>
    </cofactor>
</comment>
<protein>
    <submittedName>
        <fullName evidence="9">TIGR00255 family protein</fullName>
    </submittedName>
</protein>
<keyword evidence="3" id="KW-0255">Endonuclease</keyword>
<evidence type="ECO:0000313" key="10">
    <source>
        <dbReference type="Proteomes" id="UP000003280"/>
    </source>
</evidence>
<evidence type="ECO:0000256" key="1">
    <source>
        <dbReference type="ARBA" id="ARBA00001968"/>
    </source>
</evidence>
<evidence type="ECO:0000259" key="7">
    <source>
        <dbReference type="Pfam" id="PF03755"/>
    </source>
</evidence>
<name>E0NP26_9FIRM</name>
<feature type="coiled-coil region" evidence="6">
    <location>
        <begin position="148"/>
        <end position="198"/>
    </location>
</feature>
<proteinExistence type="inferred from homology"/>
<dbReference type="NCBIfam" id="TIGR00255">
    <property type="entry name" value="YicC/YloC family endoribonuclease"/>
    <property type="match status" value="1"/>
</dbReference>
<dbReference type="Pfam" id="PF08340">
    <property type="entry name" value="YicC-like_C"/>
    <property type="match status" value="1"/>
</dbReference>
<sequence length="291" mass="33793">MKSMTGYGMALVKSENYMTKVEVKSVNSRYLELNLRVPKDFMSIEDKIRQEVKSKLKRGKVDLYLSYDVQNPDLQELSINKDLAKAYYRDMEDLRNTLEIEEKITLKDIVFLEGVLKKSSTNETDKELLNQVLQTVRVAVENLDEMRIAEGENLKEDLKTKVVNIEEIVEEIKLLSPKVIEENEKKLTENIYERLKEEDLDLPRLTTELAIMADKLSIDEEITRLTSHISQFNDIIKDTDSVGRKIDFLLQEFNREANTIGSKTTSSEILKLVVNLKSEIEKLREQIQNIE</sequence>
<evidence type="ECO:0000256" key="3">
    <source>
        <dbReference type="ARBA" id="ARBA00022759"/>
    </source>
</evidence>
<comment type="similarity">
    <text evidence="5">Belongs to the YicC/YloC family.</text>
</comment>
<dbReference type="PANTHER" id="PTHR30636">
    <property type="entry name" value="UPF0701 PROTEIN YICC"/>
    <property type="match status" value="1"/>
</dbReference>
<dbReference type="PANTHER" id="PTHR30636:SF3">
    <property type="entry name" value="UPF0701 PROTEIN YICC"/>
    <property type="match status" value="1"/>
</dbReference>
<feature type="domain" description="Endoribonuclease YicC-like C-terminal" evidence="8">
    <location>
        <begin position="174"/>
        <end position="291"/>
    </location>
</feature>
<dbReference type="HOGENOM" id="CLU_076609_1_0_9"/>
<organism evidence="9 10">
    <name type="scientific">Peptoniphilus duerdenii ATCC BAA-1640</name>
    <dbReference type="NCBI Taxonomy" id="862517"/>
    <lineage>
        <taxon>Bacteria</taxon>
        <taxon>Bacillati</taxon>
        <taxon>Bacillota</taxon>
        <taxon>Tissierellia</taxon>
        <taxon>Tissierellales</taxon>
        <taxon>Peptoniphilaceae</taxon>
        <taxon>Peptoniphilus</taxon>
    </lineage>
</organism>
<dbReference type="OrthoDB" id="9771229at2"/>
<dbReference type="STRING" id="862517.HMPREF9225_1915"/>
<dbReference type="RefSeq" id="WP_008902690.1">
    <property type="nucleotide sequence ID" value="NZ_GL397071.1"/>
</dbReference>
<dbReference type="eggNOG" id="COG1561">
    <property type="taxonomic scope" value="Bacteria"/>
</dbReference>
<accession>E0NP26</accession>
<keyword evidence="6" id="KW-0175">Coiled coil</keyword>
<dbReference type="Proteomes" id="UP000003280">
    <property type="component" value="Unassembled WGS sequence"/>
</dbReference>
<dbReference type="Pfam" id="PF03755">
    <property type="entry name" value="YicC-like_N"/>
    <property type="match status" value="1"/>
</dbReference>
<evidence type="ECO:0000256" key="2">
    <source>
        <dbReference type="ARBA" id="ARBA00022722"/>
    </source>
</evidence>
<dbReference type="InterPro" id="IPR013551">
    <property type="entry name" value="YicC-like_C"/>
</dbReference>
<comment type="caution">
    <text evidence="9">The sequence shown here is derived from an EMBL/GenBank/DDBJ whole genome shotgun (WGS) entry which is preliminary data.</text>
</comment>
<feature type="domain" description="Endoribonuclease YicC-like N-terminal" evidence="7">
    <location>
        <begin position="1"/>
        <end position="155"/>
    </location>
</feature>
<evidence type="ECO:0000259" key="8">
    <source>
        <dbReference type="Pfam" id="PF08340"/>
    </source>
</evidence>
<keyword evidence="10" id="KW-1185">Reference proteome</keyword>
<evidence type="ECO:0000256" key="5">
    <source>
        <dbReference type="ARBA" id="ARBA00035648"/>
    </source>
</evidence>
<dbReference type="AlphaFoldDB" id="E0NP26"/>
<reference evidence="9 10" key="1">
    <citation type="submission" date="2010-07" db="EMBL/GenBank/DDBJ databases">
        <authorList>
            <person name="Muzny D."/>
            <person name="Qin X."/>
            <person name="Deng J."/>
            <person name="Jiang H."/>
            <person name="Liu Y."/>
            <person name="Qu J."/>
            <person name="Song X.-Z."/>
            <person name="Zhang L."/>
            <person name="Thornton R."/>
            <person name="Coyle M."/>
            <person name="Francisco L."/>
            <person name="Jackson L."/>
            <person name="Javaid M."/>
            <person name="Korchina V."/>
            <person name="Kovar C."/>
            <person name="Mata R."/>
            <person name="Mathew T."/>
            <person name="Ngo R."/>
            <person name="Nguyen L."/>
            <person name="Nguyen N."/>
            <person name="Okwuonu G."/>
            <person name="Ongeri F."/>
            <person name="Pham C."/>
            <person name="Simmons D."/>
            <person name="Wilczek-Boney K."/>
            <person name="Hale W."/>
            <person name="Jakkamsetti A."/>
            <person name="Pham P."/>
            <person name="Ruth R."/>
            <person name="San Lucas F."/>
            <person name="Warren J."/>
            <person name="Zhang J."/>
            <person name="Zhao Z."/>
            <person name="Zhou C."/>
            <person name="Zhu D."/>
            <person name="Lee S."/>
            <person name="Bess C."/>
            <person name="Blankenburg K."/>
            <person name="Forbes L."/>
            <person name="Fu Q."/>
            <person name="Gubbala S."/>
            <person name="Hirani K."/>
            <person name="Jayaseelan J.C."/>
            <person name="Lara F."/>
            <person name="Munidasa M."/>
            <person name="Palculict T."/>
            <person name="Patil S."/>
            <person name="Pu L.-L."/>
            <person name="Saada N."/>
            <person name="Tang L."/>
            <person name="Weissenberger G."/>
            <person name="Zhu Y."/>
            <person name="Hemphill L."/>
            <person name="Shang Y."/>
            <person name="Youmans B."/>
            <person name="Ayvaz T."/>
            <person name="Ross M."/>
            <person name="Santibanez J."/>
            <person name="Aqrawi P."/>
            <person name="Gross S."/>
            <person name="Joshi V."/>
            <person name="Fowler G."/>
            <person name="Nazareth L."/>
            <person name="Reid J."/>
            <person name="Worley K."/>
            <person name="Petrosino J."/>
            <person name="Highlander S."/>
            <person name="Gibbs R."/>
        </authorList>
    </citation>
    <scope>NUCLEOTIDE SEQUENCE [LARGE SCALE GENOMIC DNA]</scope>
    <source>
        <strain evidence="9 10">ATCC BAA-1640</strain>
    </source>
</reference>
<dbReference type="GO" id="GO:0016787">
    <property type="term" value="F:hydrolase activity"/>
    <property type="evidence" value="ECO:0007669"/>
    <property type="project" value="UniProtKB-KW"/>
</dbReference>
<evidence type="ECO:0000313" key="9">
    <source>
        <dbReference type="EMBL" id="EFM24494.1"/>
    </source>
</evidence>